<evidence type="ECO:0008006" key="3">
    <source>
        <dbReference type="Google" id="ProtNLM"/>
    </source>
</evidence>
<dbReference type="PANTHER" id="PTHR46644">
    <property type="entry name" value="DNA REPAIR PROTEIN XRCC2"/>
    <property type="match status" value="1"/>
</dbReference>
<organism evidence="1 2">
    <name type="scientific">Hypsibius exemplaris</name>
    <name type="common">Freshwater tardigrade</name>
    <dbReference type="NCBI Taxonomy" id="2072580"/>
    <lineage>
        <taxon>Eukaryota</taxon>
        <taxon>Metazoa</taxon>
        <taxon>Ecdysozoa</taxon>
        <taxon>Tardigrada</taxon>
        <taxon>Eutardigrada</taxon>
        <taxon>Parachela</taxon>
        <taxon>Hypsibioidea</taxon>
        <taxon>Hypsibiidae</taxon>
        <taxon>Hypsibius</taxon>
    </lineage>
</organism>
<dbReference type="SUPFAM" id="SSF52540">
    <property type="entry name" value="P-loop containing nucleoside triphosphate hydrolases"/>
    <property type="match status" value="1"/>
</dbReference>
<proteinExistence type="predicted"/>
<dbReference type="EMBL" id="MTYJ01000030">
    <property type="protein sequence ID" value="OQV20452.1"/>
    <property type="molecule type" value="Genomic_DNA"/>
</dbReference>
<dbReference type="GO" id="GO:0000400">
    <property type="term" value="F:four-way junction DNA binding"/>
    <property type="evidence" value="ECO:0007669"/>
    <property type="project" value="TreeGrafter"/>
</dbReference>
<accession>A0A1W0WZC2</accession>
<dbReference type="AlphaFoldDB" id="A0A1W0WZC2"/>
<protein>
    <recommendedName>
        <fullName evidence="3">DNA repair protein XRCC2</fullName>
    </recommendedName>
</protein>
<name>A0A1W0WZC2_HYPEX</name>
<sequence length="253" mass="28218">MEWESAAELLCRVRKRPDISPAFLDLDIHLVRTGLLEINGFSGSGKTLLTVEIVARCVLDHALGGCGGEEKDHIAEGEMRKFLDKVEVVQCFSFDQFILALQQLEMTLHNRPDVALICIDSVTAFHWSVMAKTSAYSADKPFAGNLAYAKLSDLIARIHAEFEIPVVVTRQTLFRNRQTGPSTSAKQEGVVDRATKTYHDDFMGTIWAKLPTVRVVTEISRVDGHLQGIVCDGNGENVYNLSREVFPTKLVRR</sequence>
<comment type="caution">
    <text evidence="1">The sequence shown here is derived from an EMBL/GenBank/DDBJ whole genome shotgun (WGS) entry which is preliminary data.</text>
</comment>
<dbReference type="InterPro" id="IPR027417">
    <property type="entry name" value="P-loop_NTPase"/>
</dbReference>
<dbReference type="GO" id="GO:0005813">
    <property type="term" value="C:centrosome"/>
    <property type="evidence" value="ECO:0007669"/>
    <property type="project" value="TreeGrafter"/>
</dbReference>
<dbReference type="PANTHER" id="PTHR46644:SF2">
    <property type="entry name" value="DNA REPAIR PROTEIN XRCC2"/>
    <property type="match status" value="1"/>
</dbReference>
<keyword evidence="2" id="KW-1185">Reference proteome</keyword>
<dbReference type="GO" id="GO:0042148">
    <property type="term" value="P:DNA strand invasion"/>
    <property type="evidence" value="ECO:0007669"/>
    <property type="project" value="TreeGrafter"/>
</dbReference>
<dbReference type="OrthoDB" id="420422at2759"/>
<dbReference type="Proteomes" id="UP000192578">
    <property type="component" value="Unassembled WGS sequence"/>
</dbReference>
<dbReference type="InterPro" id="IPR030547">
    <property type="entry name" value="XRCC2"/>
</dbReference>
<dbReference type="GO" id="GO:0005657">
    <property type="term" value="C:replication fork"/>
    <property type="evidence" value="ECO:0007669"/>
    <property type="project" value="InterPro"/>
</dbReference>
<dbReference type="GO" id="GO:0000724">
    <property type="term" value="P:double-strand break repair via homologous recombination"/>
    <property type="evidence" value="ECO:0007669"/>
    <property type="project" value="InterPro"/>
</dbReference>
<evidence type="ECO:0000313" key="2">
    <source>
        <dbReference type="Proteomes" id="UP000192578"/>
    </source>
</evidence>
<gene>
    <name evidence="1" type="ORF">BV898_05497</name>
</gene>
<evidence type="ECO:0000313" key="1">
    <source>
        <dbReference type="EMBL" id="OQV20452.1"/>
    </source>
</evidence>
<dbReference type="Gene3D" id="3.40.50.300">
    <property type="entry name" value="P-loop containing nucleotide triphosphate hydrolases"/>
    <property type="match status" value="1"/>
</dbReference>
<reference evidence="2" key="1">
    <citation type="submission" date="2017-01" db="EMBL/GenBank/DDBJ databases">
        <title>Comparative genomics of anhydrobiosis in the tardigrade Hypsibius dujardini.</title>
        <authorList>
            <person name="Yoshida Y."/>
            <person name="Koutsovoulos G."/>
            <person name="Laetsch D."/>
            <person name="Stevens L."/>
            <person name="Kumar S."/>
            <person name="Horikawa D."/>
            <person name="Ishino K."/>
            <person name="Komine S."/>
            <person name="Tomita M."/>
            <person name="Blaxter M."/>
            <person name="Arakawa K."/>
        </authorList>
    </citation>
    <scope>NUCLEOTIDE SEQUENCE [LARGE SCALE GENOMIC DNA]</scope>
    <source>
        <strain evidence="2">Z151</strain>
    </source>
</reference>
<dbReference type="GO" id="GO:0033063">
    <property type="term" value="C:Rad51B-Rad51C-Rad51D-XRCC2 complex"/>
    <property type="evidence" value="ECO:0007669"/>
    <property type="project" value="InterPro"/>
</dbReference>